<dbReference type="AlphaFoldDB" id="A0ABD3K9W9"/>
<comment type="caution">
    <text evidence="2">The sequence shown here is derived from an EMBL/GenBank/DDBJ whole genome shotgun (WGS) entry which is preliminary data.</text>
</comment>
<dbReference type="EMBL" id="JBJKBG010000006">
    <property type="protein sequence ID" value="KAL3734482.1"/>
    <property type="molecule type" value="Genomic_DNA"/>
</dbReference>
<accession>A0ABD3K9W9</accession>
<evidence type="ECO:0000256" key="1">
    <source>
        <dbReference type="SAM" id="SignalP"/>
    </source>
</evidence>
<feature type="chain" id="PRO_5044768387" description="Wall-associated receptor kinase galacturonan-binding domain-containing protein" evidence="1">
    <location>
        <begin position="20"/>
        <end position="186"/>
    </location>
</feature>
<gene>
    <name evidence="2" type="ORF">ACJRO7_023779</name>
</gene>
<name>A0ABD3K9W9_EUCGL</name>
<evidence type="ECO:0000313" key="2">
    <source>
        <dbReference type="EMBL" id="KAL3734482.1"/>
    </source>
</evidence>
<keyword evidence="1" id="KW-0732">Signal</keyword>
<protein>
    <recommendedName>
        <fullName evidence="4">Wall-associated receptor kinase galacturonan-binding domain-containing protein</fullName>
    </recommendedName>
</protein>
<dbReference type="PANTHER" id="PTHR33491">
    <property type="entry name" value="OSJNBA0016N04.9 PROTEIN"/>
    <property type="match status" value="1"/>
</dbReference>
<proteinExistence type="predicted"/>
<evidence type="ECO:0000313" key="3">
    <source>
        <dbReference type="Proteomes" id="UP001634007"/>
    </source>
</evidence>
<feature type="signal peptide" evidence="1">
    <location>
        <begin position="1"/>
        <end position="19"/>
    </location>
</feature>
<keyword evidence="3" id="KW-1185">Reference proteome</keyword>
<dbReference type="Proteomes" id="UP001634007">
    <property type="component" value="Unassembled WGS sequence"/>
</dbReference>
<sequence>MKVVAMKAAVACFLPTALALATFTKKDNCDPVCGNMSVPFPVGLGESCARNSDFVLICNHTFSPPKLFFDYEILMFDISVVNGTISIDIYMSYDCYDQSGNLFDESYPDTSFTMSKDGLYTFWTPGTSSQSLAATPQPLSRTLLGISGVDAPIAVRTSTSQPAALALASGAIRRQSPRASGPSIYP</sequence>
<reference evidence="2 3" key="1">
    <citation type="submission" date="2024-11" db="EMBL/GenBank/DDBJ databases">
        <title>Chromosome-level genome assembly of Eucalyptus globulus Labill. provides insights into its genome evolution.</title>
        <authorList>
            <person name="Li X."/>
        </authorList>
    </citation>
    <scope>NUCLEOTIDE SEQUENCE [LARGE SCALE GENOMIC DNA]</scope>
    <source>
        <strain evidence="2">CL2024</strain>
        <tissue evidence="2">Fresh tender leaves</tissue>
    </source>
</reference>
<evidence type="ECO:0008006" key="4">
    <source>
        <dbReference type="Google" id="ProtNLM"/>
    </source>
</evidence>
<organism evidence="2 3">
    <name type="scientific">Eucalyptus globulus</name>
    <name type="common">Tasmanian blue gum</name>
    <dbReference type="NCBI Taxonomy" id="34317"/>
    <lineage>
        <taxon>Eukaryota</taxon>
        <taxon>Viridiplantae</taxon>
        <taxon>Streptophyta</taxon>
        <taxon>Embryophyta</taxon>
        <taxon>Tracheophyta</taxon>
        <taxon>Spermatophyta</taxon>
        <taxon>Magnoliopsida</taxon>
        <taxon>eudicotyledons</taxon>
        <taxon>Gunneridae</taxon>
        <taxon>Pentapetalae</taxon>
        <taxon>rosids</taxon>
        <taxon>malvids</taxon>
        <taxon>Myrtales</taxon>
        <taxon>Myrtaceae</taxon>
        <taxon>Myrtoideae</taxon>
        <taxon>Eucalypteae</taxon>
        <taxon>Eucalyptus</taxon>
    </lineage>
</organism>